<protein>
    <recommendedName>
        <fullName evidence="4 5">Large ribosomal subunit protein uL24</fullName>
    </recommendedName>
</protein>
<dbReference type="InterPro" id="IPR057264">
    <property type="entry name" value="Ribosomal_uL24_C"/>
</dbReference>
<evidence type="ECO:0000256" key="4">
    <source>
        <dbReference type="ARBA" id="ARBA00035206"/>
    </source>
</evidence>
<sequence>MNANAKNAVDQKVKLAKGDLVRVIAGKDRGGKSEGRIIKIDRARRRIMAEGLNIVKKAKKPQREGEQGEIIEVEAYMDISNVMIVCSGCGPTRVGYKGEGRKKERICRKCGKAL</sequence>
<evidence type="ECO:0000256" key="1">
    <source>
        <dbReference type="ARBA" id="ARBA00010618"/>
    </source>
</evidence>
<dbReference type="InterPro" id="IPR005824">
    <property type="entry name" value="KOW"/>
</dbReference>
<organism evidence="7 8">
    <name type="scientific">Candidatus Haliotispira prima</name>
    <dbReference type="NCBI Taxonomy" id="3034016"/>
    <lineage>
        <taxon>Bacteria</taxon>
        <taxon>Pseudomonadati</taxon>
        <taxon>Spirochaetota</taxon>
        <taxon>Spirochaetia</taxon>
        <taxon>Spirochaetales</taxon>
        <taxon>Spirochaetaceae</taxon>
        <taxon>Candidatus Haliotispira</taxon>
    </lineage>
</organism>
<comment type="subunit">
    <text evidence="5">Part of the 50S ribosomal subunit.</text>
</comment>
<dbReference type="Gene3D" id="2.30.30.30">
    <property type="match status" value="1"/>
</dbReference>
<dbReference type="NCBIfam" id="TIGR01079">
    <property type="entry name" value="rplX_bact"/>
    <property type="match status" value="1"/>
</dbReference>
<dbReference type="SMART" id="SM00739">
    <property type="entry name" value="KOW"/>
    <property type="match status" value="1"/>
</dbReference>
<dbReference type="InterPro" id="IPR014722">
    <property type="entry name" value="Rib_uL2_dom2"/>
</dbReference>
<gene>
    <name evidence="5 7" type="primary">rplX</name>
    <name evidence="7" type="ORF">P0082_10610</name>
</gene>
<evidence type="ECO:0000313" key="8">
    <source>
        <dbReference type="Proteomes" id="UP001228690"/>
    </source>
</evidence>
<feature type="domain" description="KOW" evidence="6">
    <location>
        <begin position="14"/>
        <end position="43"/>
    </location>
</feature>
<evidence type="ECO:0000256" key="5">
    <source>
        <dbReference type="HAMAP-Rule" id="MF_01326"/>
    </source>
</evidence>
<dbReference type="Pfam" id="PF17136">
    <property type="entry name" value="ribosomal_L24"/>
    <property type="match status" value="1"/>
</dbReference>
<dbReference type="Proteomes" id="UP001228690">
    <property type="component" value="Chromosome"/>
</dbReference>
<dbReference type="HAMAP" id="MF_01326_B">
    <property type="entry name" value="Ribosomal_uL24_B"/>
    <property type="match status" value="1"/>
</dbReference>
<dbReference type="InterPro" id="IPR003256">
    <property type="entry name" value="Ribosomal_uL24"/>
</dbReference>
<evidence type="ECO:0000256" key="2">
    <source>
        <dbReference type="ARBA" id="ARBA00022980"/>
    </source>
</evidence>
<dbReference type="InterPro" id="IPR008991">
    <property type="entry name" value="Translation_prot_SH3-like_sf"/>
</dbReference>
<dbReference type="CDD" id="cd06089">
    <property type="entry name" value="KOW_RPL26"/>
    <property type="match status" value="1"/>
</dbReference>
<dbReference type="SUPFAM" id="SSF50104">
    <property type="entry name" value="Translation proteins SH3-like domain"/>
    <property type="match status" value="1"/>
</dbReference>
<dbReference type="EMBL" id="CP123443">
    <property type="protein sequence ID" value="WGK68922.1"/>
    <property type="molecule type" value="Genomic_DNA"/>
</dbReference>
<keyword evidence="5" id="KW-0699">rRNA-binding</keyword>
<keyword evidence="8" id="KW-1185">Reference proteome</keyword>
<keyword evidence="3 5" id="KW-0687">Ribonucleoprotein</keyword>
<evidence type="ECO:0000259" key="6">
    <source>
        <dbReference type="SMART" id="SM00739"/>
    </source>
</evidence>
<comment type="function">
    <text evidence="5">One of two assembly initiator proteins, it binds directly to the 5'-end of the 23S rRNA, where it nucleates assembly of the 50S subunit.</text>
</comment>
<reference evidence="7 8" key="1">
    <citation type="submission" date="2023-04" db="EMBL/GenBank/DDBJ databases">
        <title>Spirochaete genome identified in red abalone sample constitutes a novel genus.</title>
        <authorList>
            <person name="Sharma S.P."/>
            <person name="Purcell C.M."/>
            <person name="Hyde J.R."/>
            <person name="Severin A.J."/>
        </authorList>
    </citation>
    <scope>NUCLEOTIDE SEQUENCE [LARGE SCALE GENOMIC DNA]</scope>
    <source>
        <strain evidence="7 8">SP-2023</strain>
    </source>
</reference>
<comment type="similarity">
    <text evidence="1 5">Belongs to the universal ribosomal protein uL24 family.</text>
</comment>
<keyword evidence="2 5" id="KW-0689">Ribosomal protein</keyword>
<dbReference type="InterPro" id="IPR041988">
    <property type="entry name" value="Ribosomal_uL24_KOW"/>
</dbReference>
<dbReference type="RefSeq" id="WP_326927109.1">
    <property type="nucleotide sequence ID" value="NZ_CP123443.1"/>
</dbReference>
<proteinExistence type="inferred from homology"/>
<keyword evidence="5" id="KW-0694">RNA-binding</keyword>
<comment type="function">
    <text evidence="5">One of the proteins that surrounds the polypeptide exit tunnel on the outside of the subunit.</text>
</comment>
<name>A0ABY8MFZ3_9SPIO</name>
<dbReference type="PANTHER" id="PTHR12903">
    <property type="entry name" value="MITOCHONDRIAL RIBOSOMAL PROTEIN L24"/>
    <property type="match status" value="1"/>
</dbReference>
<evidence type="ECO:0000313" key="7">
    <source>
        <dbReference type="EMBL" id="WGK68922.1"/>
    </source>
</evidence>
<dbReference type="GO" id="GO:0005840">
    <property type="term" value="C:ribosome"/>
    <property type="evidence" value="ECO:0007669"/>
    <property type="project" value="UniProtKB-KW"/>
</dbReference>
<evidence type="ECO:0000256" key="3">
    <source>
        <dbReference type="ARBA" id="ARBA00023274"/>
    </source>
</evidence>
<accession>A0ABY8MFZ3</accession>